<sequence length="118" mass="13183">MAIGEFIKSGDWKGEKHVPVIEAPDIVEAGKSFMIEVSVGKEIPHPNTIEHHIKWVDLYFKPDDGQFLVHLGHVEFTPVLADPHTTLSVKLEKSGTLLAISYCNLHGLWENTKTISVK</sequence>
<keyword evidence="8" id="KW-1185">Reference proteome</keyword>
<feature type="domain" description="Desulfoferrodoxin ferrous iron-binding" evidence="6">
    <location>
        <begin position="10"/>
        <end position="111"/>
    </location>
</feature>
<dbReference type="SUPFAM" id="SSF49367">
    <property type="entry name" value="Superoxide reductase-like"/>
    <property type="match status" value="1"/>
</dbReference>
<organism evidence="7 8">
    <name type="scientific">Kosmotoga pacifica</name>
    <dbReference type="NCBI Taxonomy" id="1330330"/>
    <lineage>
        <taxon>Bacteria</taxon>
        <taxon>Thermotogati</taxon>
        <taxon>Thermotogota</taxon>
        <taxon>Thermotogae</taxon>
        <taxon>Kosmotogales</taxon>
        <taxon>Kosmotogaceae</taxon>
        <taxon>Kosmotoga</taxon>
    </lineage>
</organism>
<name>A0A0G2Z9J6_9BACT</name>
<dbReference type="KEGG" id="kpf:IX53_01800"/>
<dbReference type="OrthoDB" id="9814936at2"/>
<dbReference type="InterPro" id="IPR002742">
    <property type="entry name" value="Desulfoferrodoxin_Fe-bd_dom"/>
</dbReference>
<keyword evidence="4" id="KW-0249">Electron transport</keyword>
<proteinExistence type="inferred from homology"/>
<keyword evidence="5" id="KW-0408">Iron</keyword>
<reference evidence="7 8" key="1">
    <citation type="submission" date="2015-04" db="EMBL/GenBank/DDBJ databases">
        <title>Complete Genome Sequence of Kosmotoga pacifica SLHLJ1.</title>
        <authorList>
            <person name="Jiang L.J."/>
            <person name="Shao Z.Z."/>
            <person name="Jebbar M."/>
        </authorList>
    </citation>
    <scope>NUCLEOTIDE SEQUENCE [LARGE SCALE GENOMIC DNA]</scope>
    <source>
        <strain evidence="7 8">SLHLJ1</strain>
    </source>
</reference>
<dbReference type="GO" id="GO:0005506">
    <property type="term" value="F:iron ion binding"/>
    <property type="evidence" value="ECO:0007669"/>
    <property type="project" value="InterPro"/>
</dbReference>
<dbReference type="PANTHER" id="PTHR36541:SF1">
    <property type="entry name" value="SUPEROXIDE REDUCTASE-RELATED"/>
    <property type="match status" value="1"/>
</dbReference>
<dbReference type="EMBL" id="CP011232">
    <property type="protein sequence ID" value="AKI96761.1"/>
    <property type="molecule type" value="Genomic_DNA"/>
</dbReference>
<evidence type="ECO:0000256" key="1">
    <source>
        <dbReference type="ARBA" id="ARBA00005941"/>
    </source>
</evidence>
<dbReference type="Gene3D" id="2.60.40.730">
    <property type="entry name" value="SOR catalytic domain"/>
    <property type="match status" value="1"/>
</dbReference>
<dbReference type="Proteomes" id="UP000035159">
    <property type="component" value="Chromosome"/>
</dbReference>
<gene>
    <name evidence="7" type="ORF">IX53_01800</name>
</gene>
<dbReference type="RefSeq" id="WP_047753896.1">
    <property type="nucleotide sequence ID" value="NZ_CAJUHA010000004.1"/>
</dbReference>
<keyword evidence="3" id="KW-0479">Metal-binding</keyword>
<protein>
    <submittedName>
        <fullName evidence="7">Neelaredoxin</fullName>
    </submittedName>
</protein>
<evidence type="ECO:0000256" key="3">
    <source>
        <dbReference type="ARBA" id="ARBA00022723"/>
    </source>
</evidence>
<dbReference type="PANTHER" id="PTHR36541">
    <property type="entry name" value="SUPEROXIDE REDUCTASE-RELATED"/>
    <property type="match status" value="1"/>
</dbReference>
<keyword evidence="2" id="KW-0813">Transport</keyword>
<accession>A0A0G2Z9J6</accession>
<dbReference type="InterPro" id="IPR051233">
    <property type="entry name" value="Desulfoferrodoxin_SOR"/>
</dbReference>
<dbReference type="PATRIC" id="fig|1330330.3.peg.369"/>
<evidence type="ECO:0000256" key="2">
    <source>
        <dbReference type="ARBA" id="ARBA00022448"/>
    </source>
</evidence>
<dbReference type="STRING" id="1330330.IX53_01800"/>
<dbReference type="CDD" id="cd03172">
    <property type="entry name" value="SORL_classII"/>
    <property type="match status" value="1"/>
</dbReference>
<evidence type="ECO:0000256" key="5">
    <source>
        <dbReference type="ARBA" id="ARBA00023004"/>
    </source>
</evidence>
<dbReference type="NCBIfam" id="TIGR00332">
    <property type="entry name" value="neela_ferrous"/>
    <property type="match status" value="1"/>
</dbReference>
<evidence type="ECO:0000313" key="7">
    <source>
        <dbReference type="EMBL" id="AKI96761.1"/>
    </source>
</evidence>
<evidence type="ECO:0000259" key="6">
    <source>
        <dbReference type="Pfam" id="PF01880"/>
    </source>
</evidence>
<dbReference type="AlphaFoldDB" id="A0A0G2Z9J6"/>
<comment type="similarity">
    <text evidence="1">Belongs to the desulfoferrodoxin family.</text>
</comment>
<evidence type="ECO:0000256" key="4">
    <source>
        <dbReference type="ARBA" id="ARBA00022982"/>
    </source>
</evidence>
<dbReference type="InterPro" id="IPR036073">
    <property type="entry name" value="Desulfoferrodoxin_Fe-bd_dom_sf"/>
</dbReference>
<evidence type="ECO:0000313" key="8">
    <source>
        <dbReference type="Proteomes" id="UP000035159"/>
    </source>
</evidence>
<dbReference type="GO" id="GO:0016491">
    <property type="term" value="F:oxidoreductase activity"/>
    <property type="evidence" value="ECO:0007669"/>
    <property type="project" value="InterPro"/>
</dbReference>
<dbReference type="Pfam" id="PF01880">
    <property type="entry name" value="Desulfoferrodox"/>
    <property type="match status" value="1"/>
</dbReference>